<feature type="signal peptide" evidence="2">
    <location>
        <begin position="1"/>
        <end position="28"/>
    </location>
</feature>
<feature type="compositionally biased region" description="Acidic residues" evidence="1">
    <location>
        <begin position="60"/>
        <end position="70"/>
    </location>
</feature>
<evidence type="ECO:0000256" key="1">
    <source>
        <dbReference type="SAM" id="MobiDB-lite"/>
    </source>
</evidence>
<proteinExistence type="predicted"/>
<dbReference type="PROSITE" id="PS51257">
    <property type="entry name" value="PROKAR_LIPOPROTEIN"/>
    <property type="match status" value="1"/>
</dbReference>
<gene>
    <name evidence="3" type="ORF">G3T38_11335</name>
</gene>
<dbReference type="AlphaFoldDB" id="A0A6P0HJG5"/>
<keyword evidence="2" id="KW-0732">Signal</keyword>
<name>A0A6P0HJG5_9ACTN</name>
<feature type="chain" id="PRO_5026650144" evidence="2">
    <location>
        <begin position="29"/>
        <end position="247"/>
    </location>
</feature>
<feature type="compositionally biased region" description="Low complexity" evidence="1">
    <location>
        <begin position="39"/>
        <end position="48"/>
    </location>
</feature>
<protein>
    <submittedName>
        <fullName evidence="3">Uncharacterized protein</fullName>
    </submittedName>
</protein>
<evidence type="ECO:0000313" key="4">
    <source>
        <dbReference type="Proteomes" id="UP000468687"/>
    </source>
</evidence>
<organism evidence="3 4">
    <name type="scientific">Nocardioides zeae</name>
    <dbReference type="NCBI Taxonomy" id="1457234"/>
    <lineage>
        <taxon>Bacteria</taxon>
        <taxon>Bacillati</taxon>
        <taxon>Actinomycetota</taxon>
        <taxon>Actinomycetes</taxon>
        <taxon>Propionibacteriales</taxon>
        <taxon>Nocardioidaceae</taxon>
        <taxon>Nocardioides</taxon>
    </lineage>
</organism>
<comment type="caution">
    <text evidence="3">The sequence shown here is derived from an EMBL/GenBank/DDBJ whole genome shotgun (WGS) entry which is preliminary data.</text>
</comment>
<sequence>MRRTMQGRRPRAALAVAATLVLTLGACADDGGDESEDGPTSASSSTPTDDAEPTGTATDEPAEDLPEVDPDNGFTAGGVCRGEATLAGTQPFPDDPSQISALLLQETLPFPDATTDEPFVPVSTSFDWSVPGATDLTNVNAIVCMSVVPDSVEVRKKCDAPVYPDLQPDAWEVWSADYVVSVVDPTTAEVLVEGEPFSSADFLPVDDVGCEVTAPVGGADAAYGYSSDLPTIRYWGAKVDETVQQLY</sequence>
<dbReference type="EMBL" id="JAAGXA010000007">
    <property type="protein sequence ID" value="NEN78869.1"/>
    <property type="molecule type" value="Genomic_DNA"/>
</dbReference>
<feature type="region of interest" description="Disordered" evidence="1">
    <location>
        <begin position="27"/>
        <end position="79"/>
    </location>
</feature>
<accession>A0A6P0HJG5</accession>
<reference evidence="3 4" key="1">
    <citation type="journal article" date="2014" name="Int. J. Syst. Evol. Microbiol.">
        <title>Nocardioides zeae sp. nov., isolated from the stem of Zea mays.</title>
        <authorList>
            <person name="Glaeser S.P."/>
            <person name="McInroy J.A."/>
            <person name="Busse H.J."/>
            <person name="Kampfer P."/>
        </authorList>
    </citation>
    <scope>NUCLEOTIDE SEQUENCE [LARGE SCALE GENOMIC DNA]</scope>
    <source>
        <strain evidence="3 4">JCM 30728</strain>
    </source>
</reference>
<evidence type="ECO:0000256" key="2">
    <source>
        <dbReference type="SAM" id="SignalP"/>
    </source>
</evidence>
<dbReference type="Proteomes" id="UP000468687">
    <property type="component" value="Unassembled WGS sequence"/>
</dbReference>
<keyword evidence="4" id="KW-1185">Reference proteome</keyword>
<evidence type="ECO:0000313" key="3">
    <source>
        <dbReference type="EMBL" id="NEN78869.1"/>
    </source>
</evidence>
<dbReference type="RefSeq" id="WP_163772423.1">
    <property type="nucleotide sequence ID" value="NZ_JAAGXA010000007.1"/>
</dbReference>